<evidence type="ECO:0000313" key="1">
    <source>
        <dbReference type="EMBL" id="CAF0901486.1"/>
    </source>
</evidence>
<organism evidence="1 3">
    <name type="scientific">Adineta steineri</name>
    <dbReference type="NCBI Taxonomy" id="433720"/>
    <lineage>
        <taxon>Eukaryota</taxon>
        <taxon>Metazoa</taxon>
        <taxon>Spiralia</taxon>
        <taxon>Gnathifera</taxon>
        <taxon>Rotifera</taxon>
        <taxon>Eurotatoria</taxon>
        <taxon>Bdelloidea</taxon>
        <taxon>Adinetida</taxon>
        <taxon>Adinetidae</taxon>
        <taxon>Adineta</taxon>
    </lineage>
</organism>
<proteinExistence type="predicted"/>
<dbReference type="EMBL" id="CAJNOI010000251">
    <property type="protein sequence ID" value="CAF1209989.1"/>
    <property type="molecule type" value="Genomic_DNA"/>
</dbReference>
<comment type="caution">
    <text evidence="1">The sequence shown here is derived from an EMBL/GenBank/DDBJ whole genome shotgun (WGS) entry which is preliminary data.</text>
</comment>
<evidence type="ECO:0000313" key="2">
    <source>
        <dbReference type="EMBL" id="CAF1209989.1"/>
    </source>
</evidence>
<dbReference type="Proteomes" id="UP000663877">
    <property type="component" value="Unassembled WGS sequence"/>
</dbReference>
<reference evidence="1" key="1">
    <citation type="submission" date="2021-02" db="EMBL/GenBank/DDBJ databases">
        <authorList>
            <person name="Nowell W R."/>
        </authorList>
    </citation>
    <scope>NUCLEOTIDE SEQUENCE</scope>
</reference>
<name>A0A813ZP68_9BILA</name>
<keyword evidence="3" id="KW-1185">Reference proteome</keyword>
<protein>
    <submittedName>
        <fullName evidence="1">Uncharacterized protein</fullName>
    </submittedName>
</protein>
<evidence type="ECO:0000313" key="3">
    <source>
        <dbReference type="Proteomes" id="UP000663832"/>
    </source>
</evidence>
<dbReference type="Proteomes" id="UP000663832">
    <property type="component" value="Unassembled WGS sequence"/>
</dbReference>
<accession>A0A813ZP68</accession>
<dbReference type="EMBL" id="CAJNOM010000043">
    <property type="protein sequence ID" value="CAF0901486.1"/>
    <property type="molecule type" value="Genomic_DNA"/>
</dbReference>
<sequence length="154" mass="18094">MANISRQDVERLFQQKLAELNHMEITLKEEFTPMIDAVFEFCIYSKYTQTQYSHIIQLIDRLSKGAIRSAISRGLSSIISHALTFDTIRATYAAMETVLKWLDNTNEQDPDKIGYIIDEYIRYYSFFYGENFFSEDASILKQLESDLAFQKYHK</sequence>
<gene>
    <name evidence="2" type="ORF">BJG266_LOCUS27385</name>
    <name evidence="1" type="ORF">QVE165_LOCUS9500</name>
</gene>
<dbReference type="AlphaFoldDB" id="A0A813ZP68"/>